<dbReference type="AlphaFoldDB" id="A0AAF0QH04"/>
<dbReference type="GO" id="GO:0003723">
    <property type="term" value="F:RNA binding"/>
    <property type="evidence" value="ECO:0007669"/>
    <property type="project" value="UniProtKB-UniRule"/>
</dbReference>
<feature type="domain" description="DRBM" evidence="4">
    <location>
        <begin position="12"/>
        <end position="81"/>
    </location>
</feature>
<evidence type="ECO:0000256" key="2">
    <source>
        <dbReference type="ARBA" id="ARBA00022884"/>
    </source>
</evidence>
<gene>
    <name evidence="5" type="ORF">MTR67_015530</name>
</gene>
<dbReference type="Pfam" id="PF00035">
    <property type="entry name" value="dsrm"/>
    <property type="match status" value="1"/>
</dbReference>
<sequence length="104" mass="12209">YNMCMGWKFATIYKNQLQEYTQKARKRLPIYQSFDEGSENFPKHIVKVLVDGVEYTSKLTHSTKKQVEHEVAKIACESIFDEETGVESFPFLYEVLTLYLLTPF</sequence>
<dbReference type="PANTHER" id="PTHR46031">
    <property type="match status" value="1"/>
</dbReference>
<evidence type="ECO:0000259" key="4">
    <source>
        <dbReference type="PROSITE" id="PS50137"/>
    </source>
</evidence>
<dbReference type="Proteomes" id="UP001234989">
    <property type="component" value="Chromosome 3"/>
</dbReference>
<keyword evidence="1" id="KW-0677">Repeat</keyword>
<feature type="non-terminal residue" evidence="5">
    <location>
        <position position="1"/>
    </location>
</feature>
<organism evidence="5 6">
    <name type="scientific">Solanum verrucosum</name>
    <dbReference type="NCBI Taxonomy" id="315347"/>
    <lineage>
        <taxon>Eukaryota</taxon>
        <taxon>Viridiplantae</taxon>
        <taxon>Streptophyta</taxon>
        <taxon>Embryophyta</taxon>
        <taxon>Tracheophyta</taxon>
        <taxon>Spermatophyta</taxon>
        <taxon>Magnoliopsida</taxon>
        <taxon>eudicotyledons</taxon>
        <taxon>Gunneridae</taxon>
        <taxon>Pentapetalae</taxon>
        <taxon>asterids</taxon>
        <taxon>lamiids</taxon>
        <taxon>Solanales</taxon>
        <taxon>Solanaceae</taxon>
        <taxon>Solanoideae</taxon>
        <taxon>Solaneae</taxon>
        <taxon>Solanum</taxon>
    </lineage>
</organism>
<protein>
    <recommendedName>
        <fullName evidence="4">DRBM domain-containing protein</fullName>
    </recommendedName>
</protein>
<evidence type="ECO:0000256" key="1">
    <source>
        <dbReference type="ARBA" id="ARBA00022737"/>
    </source>
</evidence>
<dbReference type="InterPro" id="IPR014720">
    <property type="entry name" value="dsRBD_dom"/>
</dbReference>
<name>A0AAF0QH04_SOLVR</name>
<dbReference type="SMART" id="SM00358">
    <property type="entry name" value="DSRM"/>
    <property type="match status" value="1"/>
</dbReference>
<evidence type="ECO:0000313" key="6">
    <source>
        <dbReference type="Proteomes" id="UP001234989"/>
    </source>
</evidence>
<keyword evidence="2 3" id="KW-0694">RNA-binding</keyword>
<reference evidence="5" key="1">
    <citation type="submission" date="2023-08" db="EMBL/GenBank/DDBJ databases">
        <title>A de novo genome assembly of Solanum verrucosum Schlechtendal, a Mexican diploid species geographically isolated from the other diploid A-genome species in potato relatives.</title>
        <authorList>
            <person name="Hosaka K."/>
        </authorList>
    </citation>
    <scope>NUCLEOTIDE SEQUENCE</scope>
    <source>
        <tissue evidence="5">Young leaves</tissue>
    </source>
</reference>
<dbReference type="Gene3D" id="3.30.160.20">
    <property type="match status" value="1"/>
</dbReference>
<accession>A0AAF0QH04</accession>
<dbReference type="PROSITE" id="PS50137">
    <property type="entry name" value="DS_RBD"/>
    <property type="match status" value="1"/>
</dbReference>
<dbReference type="PANTHER" id="PTHR46031:SF37">
    <property type="entry name" value="DRBM DOMAIN-CONTAINING PROTEIN"/>
    <property type="match status" value="1"/>
</dbReference>
<evidence type="ECO:0000313" key="5">
    <source>
        <dbReference type="EMBL" id="WMV22145.1"/>
    </source>
</evidence>
<proteinExistence type="predicted"/>
<dbReference type="SUPFAM" id="SSF54768">
    <property type="entry name" value="dsRNA-binding domain-like"/>
    <property type="match status" value="1"/>
</dbReference>
<keyword evidence="6" id="KW-1185">Reference proteome</keyword>
<dbReference type="EMBL" id="CP133614">
    <property type="protein sequence ID" value="WMV22145.1"/>
    <property type="molecule type" value="Genomic_DNA"/>
</dbReference>
<evidence type="ECO:0000256" key="3">
    <source>
        <dbReference type="PROSITE-ProRule" id="PRU00266"/>
    </source>
</evidence>